<evidence type="ECO:0000256" key="4">
    <source>
        <dbReference type="ARBA" id="ARBA00022989"/>
    </source>
</evidence>
<feature type="transmembrane region" description="Helical" evidence="6">
    <location>
        <begin position="35"/>
        <end position="60"/>
    </location>
</feature>
<name>A0A934RHU6_9BACT</name>
<keyword evidence="9" id="KW-1185">Reference proteome</keyword>
<keyword evidence="3 6" id="KW-0812">Transmembrane</keyword>
<evidence type="ECO:0000313" key="8">
    <source>
        <dbReference type="EMBL" id="MBK1828585.1"/>
    </source>
</evidence>
<organism evidence="8 9">
    <name type="scientific">Haloferula rosea</name>
    <dbReference type="NCBI Taxonomy" id="490093"/>
    <lineage>
        <taxon>Bacteria</taxon>
        <taxon>Pseudomonadati</taxon>
        <taxon>Verrucomicrobiota</taxon>
        <taxon>Verrucomicrobiia</taxon>
        <taxon>Verrucomicrobiales</taxon>
        <taxon>Verrucomicrobiaceae</taxon>
        <taxon>Haloferula</taxon>
    </lineage>
</organism>
<feature type="domain" description="VTT" evidence="7">
    <location>
        <begin position="51"/>
        <end position="167"/>
    </location>
</feature>
<dbReference type="AlphaFoldDB" id="A0A934RHU6"/>
<dbReference type="RefSeq" id="WP_234045112.1">
    <property type="nucleotide sequence ID" value="NZ_JAENII010000015.1"/>
</dbReference>
<comment type="subcellular location">
    <subcellularLocation>
        <location evidence="1">Cell membrane</location>
        <topology evidence="1">Multi-pass membrane protein</topology>
    </subcellularLocation>
</comment>
<dbReference type="Proteomes" id="UP000658278">
    <property type="component" value="Unassembled WGS sequence"/>
</dbReference>
<keyword evidence="4 6" id="KW-1133">Transmembrane helix</keyword>
<proteinExistence type="predicted"/>
<evidence type="ECO:0000259" key="7">
    <source>
        <dbReference type="Pfam" id="PF09335"/>
    </source>
</evidence>
<evidence type="ECO:0000256" key="6">
    <source>
        <dbReference type="SAM" id="Phobius"/>
    </source>
</evidence>
<evidence type="ECO:0000256" key="5">
    <source>
        <dbReference type="ARBA" id="ARBA00023136"/>
    </source>
</evidence>
<keyword evidence="5 6" id="KW-0472">Membrane</keyword>
<dbReference type="InterPro" id="IPR051311">
    <property type="entry name" value="DedA_domain"/>
</dbReference>
<gene>
    <name evidence="8" type="ORF">JIN81_16250</name>
</gene>
<protein>
    <submittedName>
        <fullName evidence="8">VTT domain-containing protein</fullName>
    </submittedName>
</protein>
<dbReference type="PANTHER" id="PTHR42709">
    <property type="entry name" value="ALKALINE PHOSPHATASE LIKE PROTEIN"/>
    <property type="match status" value="1"/>
</dbReference>
<feature type="transmembrane region" description="Helical" evidence="6">
    <location>
        <begin position="173"/>
        <end position="194"/>
    </location>
</feature>
<evidence type="ECO:0000256" key="1">
    <source>
        <dbReference type="ARBA" id="ARBA00004651"/>
    </source>
</evidence>
<dbReference type="EMBL" id="JAENII010000015">
    <property type="protein sequence ID" value="MBK1828585.1"/>
    <property type="molecule type" value="Genomic_DNA"/>
</dbReference>
<feature type="transmembrane region" description="Helical" evidence="6">
    <location>
        <begin position="147"/>
        <end position="167"/>
    </location>
</feature>
<keyword evidence="2" id="KW-1003">Cell membrane</keyword>
<feature type="transmembrane region" description="Helical" evidence="6">
    <location>
        <begin position="115"/>
        <end position="140"/>
    </location>
</feature>
<dbReference type="PANTHER" id="PTHR42709:SF6">
    <property type="entry name" value="UNDECAPRENYL PHOSPHATE TRANSPORTER A"/>
    <property type="match status" value="1"/>
</dbReference>
<evidence type="ECO:0000256" key="3">
    <source>
        <dbReference type="ARBA" id="ARBA00022692"/>
    </source>
</evidence>
<comment type="caution">
    <text evidence="8">The sequence shown here is derived from an EMBL/GenBank/DDBJ whole genome shotgun (WGS) entry which is preliminary data.</text>
</comment>
<feature type="transmembrane region" description="Helical" evidence="6">
    <location>
        <begin position="67"/>
        <end position="87"/>
    </location>
</feature>
<sequence>MALVLASWMIWGGAWEARFSLEGAVNELDAAGSWAWAWGMGLLVGDVVLPIPGTVVMSALGWIYGPLVGGFLAALGSTLAGLIAYGLCRLSGDRGARWILGEKDLDRGHRMFERAGGWIVFLSRALPLLPEAVACTAGLVRMPFKKFLIALICGSFPMGFVFAWVGATGRESPSLAFGLSLGLPVLLWVASRLLSRRFEKRIESGDES</sequence>
<dbReference type="Pfam" id="PF09335">
    <property type="entry name" value="VTT_dom"/>
    <property type="match status" value="1"/>
</dbReference>
<reference evidence="8" key="1">
    <citation type="submission" date="2021-01" db="EMBL/GenBank/DDBJ databases">
        <title>Modified the classification status of verrucomicrobia.</title>
        <authorList>
            <person name="Feng X."/>
        </authorList>
    </citation>
    <scope>NUCLEOTIDE SEQUENCE</scope>
    <source>
        <strain evidence="8">KCTC 22201</strain>
    </source>
</reference>
<dbReference type="InterPro" id="IPR032816">
    <property type="entry name" value="VTT_dom"/>
</dbReference>
<accession>A0A934RHU6</accession>
<evidence type="ECO:0000256" key="2">
    <source>
        <dbReference type="ARBA" id="ARBA00022475"/>
    </source>
</evidence>
<evidence type="ECO:0000313" key="9">
    <source>
        <dbReference type="Proteomes" id="UP000658278"/>
    </source>
</evidence>
<dbReference type="GO" id="GO:0005886">
    <property type="term" value="C:plasma membrane"/>
    <property type="evidence" value="ECO:0007669"/>
    <property type="project" value="UniProtKB-SubCell"/>
</dbReference>